<feature type="domain" description="Alanine racemase N-terminal" evidence="5">
    <location>
        <begin position="22"/>
        <end position="216"/>
    </location>
</feature>
<dbReference type="RefSeq" id="WP_115569741.1">
    <property type="nucleotide sequence ID" value="NZ_NXLV01000009.1"/>
</dbReference>
<evidence type="ECO:0000256" key="3">
    <source>
        <dbReference type="PIRSR" id="PIRSR004848-1"/>
    </source>
</evidence>
<comment type="caution">
    <text evidence="6">The sequence shown here is derived from an EMBL/GenBank/DDBJ whole genome shotgun (WGS) entry which is preliminary data.</text>
</comment>
<dbReference type="OrthoDB" id="9804072at2"/>
<dbReference type="AlphaFoldDB" id="A0A3D8IYX3"/>
<evidence type="ECO:0000256" key="2">
    <source>
        <dbReference type="HAMAP-Rule" id="MF_02087"/>
    </source>
</evidence>
<dbReference type="EMBL" id="NXLV01000009">
    <property type="protein sequence ID" value="RDU70472.1"/>
    <property type="molecule type" value="Genomic_DNA"/>
</dbReference>
<sequence length="218" mass="24477">MNHLQEVIAKIEKARIAYSRHQVIKLVAVSKYWDISQIIELYEGGQRAFGENKVQDLKAKSLELESYPLEWHLIGTIQENKINTIISLSPALIHSIDSLKLAHSFQQRLEREGKTQRALLQINSSREESKSGVSIEEAKEVYLSIQESCPNLMLEGVMSIGAHSEDKSKIIKSFEVTKEIFDSLPNAKTLSMGMSGDYELAISCGANLLRIGSALFER</sequence>
<dbReference type="NCBIfam" id="TIGR00044">
    <property type="entry name" value="YggS family pyridoxal phosphate-dependent enzyme"/>
    <property type="match status" value="1"/>
</dbReference>
<comment type="function">
    <text evidence="2">Pyridoxal 5'-phosphate (PLP)-binding protein, which is involved in PLP homeostasis.</text>
</comment>
<dbReference type="FunFam" id="3.20.20.10:FF:000018">
    <property type="entry name" value="Pyridoxal phosphate homeostasis protein"/>
    <property type="match status" value="1"/>
</dbReference>
<protein>
    <recommendedName>
        <fullName evidence="2">Pyridoxal phosphate homeostasis protein</fullName>
        <shortName evidence="2">PLP homeostasis protein</shortName>
    </recommendedName>
</protein>
<dbReference type="SUPFAM" id="SSF51419">
    <property type="entry name" value="PLP-binding barrel"/>
    <property type="match status" value="1"/>
</dbReference>
<dbReference type="GO" id="GO:0030170">
    <property type="term" value="F:pyridoxal phosphate binding"/>
    <property type="evidence" value="ECO:0007669"/>
    <property type="project" value="UniProtKB-UniRule"/>
</dbReference>
<dbReference type="HAMAP" id="MF_02087">
    <property type="entry name" value="PLP_homeostasis"/>
    <property type="match status" value="1"/>
</dbReference>
<name>A0A3D8IYX3_9HELI</name>
<evidence type="ECO:0000256" key="4">
    <source>
        <dbReference type="RuleBase" id="RU004514"/>
    </source>
</evidence>
<gene>
    <name evidence="6" type="ORF">CQA58_05595</name>
</gene>
<proteinExistence type="inferred from homology"/>
<keyword evidence="1 2" id="KW-0663">Pyridoxal phosphate</keyword>
<dbReference type="InterPro" id="IPR011078">
    <property type="entry name" value="PyrdxlP_homeostasis"/>
</dbReference>
<evidence type="ECO:0000313" key="7">
    <source>
        <dbReference type="Proteomes" id="UP000257045"/>
    </source>
</evidence>
<dbReference type="PANTHER" id="PTHR10146:SF14">
    <property type="entry name" value="PYRIDOXAL PHOSPHATE HOMEOSTASIS PROTEIN"/>
    <property type="match status" value="1"/>
</dbReference>
<dbReference type="PIRSF" id="PIRSF004848">
    <property type="entry name" value="YBL036c_PLPDEIII"/>
    <property type="match status" value="1"/>
</dbReference>
<feature type="modified residue" description="N6-(pyridoxal phosphate)lysine" evidence="2 3">
    <location>
        <position position="31"/>
    </location>
</feature>
<reference evidence="6 7" key="1">
    <citation type="submission" date="2018-04" db="EMBL/GenBank/DDBJ databases">
        <title>Novel Campyloabacter and Helicobacter Species and Strains.</title>
        <authorList>
            <person name="Mannion A.J."/>
            <person name="Shen Z."/>
            <person name="Fox J.G."/>
        </authorList>
    </citation>
    <scope>NUCLEOTIDE SEQUENCE [LARGE SCALE GENOMIC DNA]</scope>
    <source>
        <strain evidence="6 7">MIT 04-9366</strain>
    </source>
</reference>
<dbReference type="Pfam" id="PF01168">
    <property type="entry name" value="Ala_racemase_N"/>
    <property type="match status" value="1"/>
</dbReference>
<dbReference type="InterPro" id="IPR001608">
    <property type="entry name" value="Ala_racemase_N"/>
</dbReference>
<dbReference type="Proteomes" id="UP000257045">
    <property type="component" value="Unassembled WGS sequence"/>
</dbReference>
<dbReference type="PANTHER" id="PTHR10146">
    <property type="entry name" value="PROLINE SYNTHETASE CO-TRANSCRIBED BACTERIAL HOMOLOG PROTEIN"/>
    <property type="match status" value="1"/>
</dbReference>
<evidence type="ECO:0000256" key="1">
    <source>
        <dbReference type="ARBA" id="ARBA00022898"/>
    </source>
</evidence>
<keyword evidence="7" id="KW-1185">Reference proteome</keyword>
<evidence type="ECO:0000259" key="5">
    <source>
        <dbReference type="Pfam" id="PF01168"/>
    </source>
</evidence>
<comment type="cofactor">
    <cofactor evidence="3">
        <name>pyridoxal 5'-phosphate</name>
        <dbReference type="ChEBI" id="CHEBI:597326"/>
    </cofactor>
</comment>
<organism evidence="6 7">
    <name type="scientific">Helicobacter brantae</name>
    <dbReference type="NCBI Taxonomy" id="375927"/>
    <lineage>
        <taxon>Bacteria</taxon>
        <taxon>Pseudomonadati</taxon>
        <taxon>Campylobacterota</taxon>
        <taxon>Epsilonproteobacteria</taxon>
        <taxon>Campylobacterales</taxon>
        <taxon>Helicobacteraceae</taxon>
        <taxon>Helicobacter</taxon>
    </lineage>
</organism>
<dbReference type="InterPro" id="IPR029066">
    <property type="entry name" value="PLP-binding_barrel"/>
</dbReference>
<dbReference type="CDD" id="cd00635">
    <property type="entry name" value="PLPDE_III_YBL036c_like"/>
    <property type="match status" value="1"/>
</dbReference>
<evidence type="ECO:0000313" key="6">
    <source>
        <dbReference type="EMBL" id="RDU70472.1"/>
    </source>
</evidence>
<comment type="similarity">
    <text evidence="2 4">Belongs to the pyridoxal phosphate-binding protein YggS/PROSC family.</text>
</comment>
<dbReference type="Gene3D" id="3.20.20.10">
    <property type="entry name" value="Alanine racemase"/>
    <property type="match status" value="1"/>
</dbReference>
<accession>A0A3D8IYX3</accession>